<dbReference type="Proteomes" id="UP000601108">
    <property type="component" value="Unassembled WGS sequence"/>
</dbReference>
<evidence type="ECO:0000313" key="1">
    <source>
        <dbReference type="EMBL" id="GGX07712.1"/>
    </source>
</evidence>
<dbReference type="EMBL" id="BMWS01000003">
    <property type="protein sequence ID" value="GGX07712.1"/>
    <property type="molecule type" value="Genomic_DNA"/>
</dbReference>
<dbReference type="InterPro" id="IPR025366">
    <property type="entry name" value="DUF4270"/>
</dbReference>
<sequence>MKLINIFTKITTIVVVISTFLSCDNDFNSVGSEIIGDVNFEDSQYSSIPIAYSRRLERVQTSRLVREIGSNNQLVNHANLLGVYEDPAYGQSIYSILSQVRLATDNPNFGENPVLDSVVLNLPYFSKEINTSTSNNVTIKTYKLDSVYGSRPFKLSIYQSNYFLRDFDPETNDRQLYYSDDAVTKFGSEIEKLNLYTNESFVPSPSEITLLGPDGPDEDTNQDVTKSPPALRIKFSDAVKNSFKEQFLDKQGSSELSNSNNFFNYFRGIYFKAEASGALGNMVLFDMSKGRITLHYTSGAGTPVVREQKTLQLSFTNNIVNSIKTDIKPSIENELKIDVQDSIKGNDNLYIKGGDGAYAVIDLFKGNVLNENGELEKELSYLRRKNWLINDAVLTFYVNQSALTSGGATEPERIYVFNKETGSVLADYASDVGFQLKNEEEPVNSILSHLGRIKRGSDDKGEYYKIRLTRHIIDLLGDEEVDNISLGVSVSQNVNATINAVGVVKNKNNTPKDEIIPSSSIISHEGTILYGNGENVPEEKRLKLDIFYTASKKN</sequence>
<evidence type="ECO:0008006" key="3">
    <source>
        <dbReference type="Google" id="ProtNLM"/>
    </source>
</evidence>
<dbReference type="RefSeq" id="WP_027411920.1">
    <property type="nucleotide sequence ID" value="NZ_BMWS01000003.1"/>
</dbReference>
<comment type="caution">
    <text evidence="1">The sequence shown here is derived from an EMBL/GenBank/DDBJ whole genome shotgun (WGS) entry which is preliminary data.</text>
</comment>
<keyword evidence="2" id="KW-1185">Reference proteome</keyword>
<evidence type="ECO:0000313" key="2">
    <source>
        <dbReference type="Proteomes" id="UP000601108"/>
    </source>
</evidence>
<protein>
    <recommendedName>
        <fullName evidence="3">DUF4270 domain-containing protein</fullName>
    </recommendedName>
</protein>
<proteinExistence type="predicted"/>
<dbReference type="AlphaFoldDB" id="A0A918N332"/>
<gene>
    <name evidence="1" type="ORF">GCM10007384_06740</name>
</gene>
<accession>A0A918N332</accession>
<dbReference type="PROSITE" id="PS51257">
    <property type="entry name" value="PROKAR_LIPOPROTEIN"/>
    <property type="match status" value="1"/>
</dbReference>
<name>A0A918N332_9FLAO</name>
<organism evidence="1 2">
    <name type="scientific">Aquimarina muelleri</name>
    <dbReference type="NCBI Taxonomy" id="279356"/>
    <lineage>
        <taxon>Bacteria</taxon>
        <taxon>Pseudomonadati</taxon>
        <taxon>Bacteroidota</taxon>
        <taxon>Flavobacteriia</taxon>
        <taxon>Flavobacteriales</taxon>
        <taxon>Flavobacteriaceae</taxon>
        <taxon>Aquimarina</taxon>
    </lineage>
</organism>
<dbReference type="Pfam" id="PF14092">
    <property type="entry name" value="DUF4270"/>
    <property type="match status" value="1"/>
</dbReference>
<reference evidence="1 2" key="1">
    <citation type="journal article" date="2014" name="Int. J. Syst. Evol. Microbiol.">
        <title>Complete genome sequence of Corynebacterium casei LMG S-19264T (=DSM 44701T), isolated from a smear-ripened cheese.</title>
        <authorList>
            <consortium name="US DOE Joint Genome Institute (JGI-PGF)"/>
            <person name="Walter F."/>
            <person name="Albersmeier A."/>
            <person name="Kalinowski J."/>
            <person name="Ruckert C."/>
        </authorList>
    </citation>
    <scope>NUCLEOTIDE SEQUENCE [LARGE SCALE GENOMIC DNA]</scope>
    <source>
        <strain evidence="1 2">KCTC 12285</strain>
    </source>
</reference>